<protein>
    <recommendedName>
        <fullName evidence="2">DUF1501 domain-containing protein</fullName>
    </recommendedName>
</protein>
<proteinExistence type="predicted"/>
<gene>
    <name evidence="1" type="ORF">METZ01_LOCUS235072</name>
</gene>
<dbReference type="AlphaFoldDB" id="A0A382H4K3"/>
<reference evidence="1" key="1">
    <citation type="submission" date="2018-05" db="EMBL/GenBank/DDBJ databases">
        <authorList>
            <person name="Lanie J.A."/>
            <person name="Ng W.-L."/>
            <person name="Kazmierczak K.M."/>
            <person name="Andrzejewski T.M."/>
            <person name="Davidsen T.M."/>
            <person name="Wayne K.J."/>
            <person name="Tettelin H."/>
            <person name="Glass J.I."/>
            <person name="Rusch D."/>
            <person name="Podicherti R."/>
            <person name="Tsui H.-C.T."/>
            <person name="Winkler M.E."/>
        </authorList>
    </citation>
    <scope>NUCLEOTIDE SEQUENCE</scope>
</reference>
<accession>A0A382H4K3</accession>
<dbReference type="EMBL" id="UINC01059142">
    <property type="protein sequence ID" value="SVB82218.1"/>
    <property type="molecule type" value="Genomic_DNA"/>
</dbReference>
<feature type="non-terminal residue" evidence="1">
    <location>
        <position position="1"/>
    </location>
</feature>
<dbReference type="Pfam" id="PF07394">
    <property type="entry name" value="DUF1501"/>
    <property type="match status" value="1"/>
</dbReference>
<dbReference type="InterPro" id="IPR010869">
    <property type="entry name" value="DUF1501"/>
</dbReference>
<dbReference type="PROSITE" id="PS51318">
    <property type="entry name" value="TAT"/>
    <property type="match status" value="1"/>
</dbReference>
<feature type="non-terminal residue" evidence="1">
    <location>
        <position position="95"/>
    </location>
</feature>
<dbReference type="InterPro" id="IPR006311">
    <property type="entry name" value="TAT_signal"/>
</dbReference>
<evidence type="ECO:0008006" key="2">
    <source>
        <dbReference type="Google" id="ProtNLM"/>
    </source>
</evidence>
<evidence type="ECO:0000313" key="1">
    <source>
        <dbReference type="EMBL" id="SVB82218.1"/>
    </source>
</evidence>
<sequence>MIKKRDVLTRREMLAQCSTGFGMLALQGLMANSSFAGTARRSHFKPRAKHVILCYMSGGVSQVDSFDPKPKLRELHGKPMPVKIERTQFNNNGNV</sequence>
<name>A0A382H4K3_9ZZZZ</name>
<organism evidence="1">
    <name type="scientific">marine metagenome</name>
    <dbReference type="NCBI Taxonomy" id="408172"/>
    <lineage>
        <taxon>unclassified sequences</taxon>
        <taxon>metagenomes</taxon>
        <taxon>ecological metagenomes</taxon>
    </lineage>
</organism>